<evidence type="ECO:0000313" key="2">
    <source>
        <dbReference type="EMBL" id="MBU3064672.1"/>
    </source>
</evidence>
<proteinExistence type="predicted"/>
<feature type="region of interest" description="Disordered" evidence="1">
    <location>
        <begin position="1"/>
        <end position="65"/>
    </location>
</feature>
<evidence type="ECO:0000313" key="3">
    <source>
        <dbReference type="Proteomes" id="UP000733379"/>
    </source>
</evidence>
<accession>A0ABS6B2Z6</accession>
<gene>
    <name evidence="2" type="ORF">KO481_24460</name>
</gene>
<organism evidence="2 3">
    <name type="scientific">Nocardia albiluteola</name>
    <dbReference type="NCBI Taxonomy" id="2842303"/>
    <lineage>
        <taxon>Bacteria</taxon>
        <taxon>Bacillati</taxon>
        <taxon>Actinomycetota</taxon>
        <taxon>Actinomycetes</taxon>
        <taxon>Mycobacteriales</taxon>
        <taxon>Nocardiaceae</taxon>
        <taxon>Nocardia</taxon>
    </lineage>
</organism>
<dbReference type="Proteomes" id="UP000733379">
    <property type="component" value="Unassembled WGS sequence"/>
</dbReference>
<keyword evidence="3" id="KW-1185">Reference proteome</keyword>
<sequence>MPGAAVHSEPDTAPRCRAAAGFGGAAATVPSPRDHPRPSMRPLAWPAAQASAERSVSATSRTPWP</sequence>
<name>A0ABS6B2Z6_9NOCA</name>
<protein>
    <submittedName>
        <fullName evidence="2">Uncharacterized protein</fullName>
    </submittedName>
</protein>
<dbReference type="RefSeq" id="WP_215920015.1">
    <property type="nucleotide sequence ID" value="NZ_JAHKNI010000008.1"/>
</dbReference>
<comment type="caution">
    <text evidence="2">The sequence shown here is derived from an EMBL/GenBank/DDBJ whole genome shotgun (WGS) entry which is preliminary data.</text>
</comment>
<evidence type="ECO:0000256" key="1">
    <source>
        <dbReference type="SAM" id="MobiDB-lite"/>
    </source>
</evidence>
<reference evidence="2 3" key="1">
    <citation type="submission" date="2021-06" db="EMBL/GenBank/DDBJ databases">
        <title>Actinomycetes sequencing.</title>
        <authorList>
            <person name="Shan Q."/>
        </authorList>
    </citation>
    <scope>NUCLEOTIDE SEQUENCE [LARGE SCALE GENOMIC DNA]</scope>
    <source>
        <strain evidence="2 3">NEAU-G5</strain>
    </source>
</reference>
<dbReference type="EMBL" id="JAHKNI010000008">
    <property type="protein sequence ID" value="MBU3064672.1"/>
    <property type="molecule type" value="Genomic_DNA"/>
</dbReference>
<feature type="compositionally biased region" description="Polar residues" evidence="1">
    <location>
        <begin position="52"/>
        <end position="65"/>
    </location>
</feature>